<accession>A0AAV4TH81</accession>
<keyword evidence="1" id="KW-0812">Transmembrane</keyword>
<keyword evidence="1" id="KW-1133">Transmembrane helix</keyword>
<proteinExistence type="predicted"/>
<evidence type="ECO:0000313" key="3">
    <source>
        <dbReference type="Proteomes" id="UP001054945"/>
    </source>
</evidence>
<organism evidence="2 3">
    <name type="scientific">Caerostris extrusa</name>
    <name type="common">Bark spider</name>
    <name type="synonym">Caerostris bankana</name>
    <dbReference type="NCBI Taxonomy" id="172846"/>
    <lineage>
        <taxon>Eukaryota</taxon>
        <taxon>Metazoa</taxon>
        <taxon>Ecdysozoa</taxon>
        <taxon>Arthropoda</taxon>
        <taxon>Chelicerata</taxon>
        <taxon>Arachnida</taxon>
        <taxon>Araneae</taxon>
        <taxon>Araneomorphae</taxon>
        <taxon>Entelegynae</taxon>
        <taxon>Araneoidea</taxon>
        <taxon>Araneidae</taxon>
        <taxon>Caerostris</taxon>
    </lineage>
</organism>
<evidence type="ECO:0000256" key="1">
    <source>
        <dbReference type="SAM" id="Phobius"/>
    </source>
</evidence>
<name>A0AAV4TH81_CAEEX</name>
<keyword evidence="3" id="KW-1185">Reference proteome</keyword>
<keyword evidence="1" id="KW-0472">Membrane</keyword>
<comment type="caution">
    <text evidence="2">The sequence shown here is derived from an EMBL/GenBank/DDBJ whole genome shotgun (WGS) entry which is preliminary data.</text>
</comment>
<gene>
    <name evidence="2" type="ORF">CEXT_812161</name>
</gene>
<evidence type="ECO:0000313" key="2">
    <source>
        <dbReference type="EMBL" id="GIY44157.1"/>
    </source>
</evidence>
<dbReference type="AlphaFoldDB" id="A0AAV4TH81"/>
<feature type="transmembrane region" description="Helical" evidence="1">
    <location>
        <begin position="20"/>
        <end position="43"/>
    </location>
</feature>
<protein>
    <submittedName>
        <fullName evidence="2">Uncharacterized protein</fullName>
    </submittedName>
</protein>
<dbReference type="EMBL" id="BPLR01011100">
    <property type="protein sequence ID" value="GIY44157.1"/>
    <property type="molecule type" value="Genomic_DNA"/>
</dbReference>
<reference evidence="2 3" key="1">
    <citation type="submission" date="2021-06" db="EMBL/GenBank/DDBJ databases">
        <title>Caerostris extrusa draft genome.</title>
        <authorList>
            <person name="Kono N."/>
            <person name="Arakawa K."/>
        </authorList>
    </citation>
    <scope>NUCLEOTIDE SEQUENCE [LARGE SCALE GENOMIC DNA]</scope>
</reference>
<dbReference type="Proteomes" id="UP001054945">
    <property type="component" value="Unassembled WGS sequence"/>
</dbReference>
<sequence>MVTASLTASPGGGRANCYKWMFGHMTSPMRISIFDFSLVAGMIKRKIMVMRGRRFFIEWSIRGYTHVYGRVMTCLRVVGRVFTLGYHSLRGWSCDKKLSVATASGLSEERNSWSSFSYSLL</sequence>